<keyword evidence="3" id="KW-1185">Reference proteome</keyword>
<dbReference type="Gene3D" id="2.60.120.10">
    <property type="entry name" value="Jelly Rolls"/>
    <property type="match status" value="1"/>
</dbReference>
<proteinExistence type="predicted"/>
<dbReference type="EMBL" id="QWLA01000002">
    <property type="protein sequence ID" value="RIH89592.1"/>
    <property type="molecule type" value="Genomic_DNA"/>
</dbReference>
<keyword evidence="2" id="KW-0413">Isomerase</keyword>
<name>A0A399F3Z7_9DEIN</name>
<accession>A0A399F3Z7</accession>
<evidence type="ECO:0000313" key="2">
    <source>
        <dbReference type="EMBL" id="RIH89592.1"/>
    </source>
</evidence>
<dbReference type="AlphaFoldDB" id="A0A399F3Z7"/>
<dbReference type="Proteomes" id="UP000265341">
    <property type="component" value="Unassembled WGS sequence"/>
</dbReference>
<dbReference type="SUPFAM" id="SSF51182">
    <property type="entry name" value="RmlC-like cupins"/>
    <property type="match status" value="1"/>
</dbReference>
<sequence length="138" mass="15383">MKRKWIAVLLGMVLVAGLILAQTQSYTFEFSEEVKKAEQRQGFNNRVMIKTPTFSVSAFAVKDEIKLHRHPDGDHVLYIVSGRGTLVHGEMTIPLKGGIVVHIPKGITHSIKAGGEELTFVDFAQPPFDPGKTEWVNR</sequence>
<evidence type="ECO:0000313" key="3">
    <source>
        <dbReference type="Proteomes" id="UP000265341"/>
    </source>
</evidence>
<evidence type="ECO:0000259" key="1">
    <source>
        <dbReference type="Pfam" id="PF07883"/>
    </source>
</evidence>
<protein>
    <submittedName>
        <fullName evidence="2">Mannose-6-phosphate isomerase, class I</fullName>
    </submittedName>
</protein>
<reference evidence="2 3" key="1">
    <citation type="submission" date="2018-08" db="EMBL/GenBank/DDBJ databases">
        <title>Meiothermus roseus NBRC 110900 genome sequencing project.</title>
        <authorList>
            <person name="Da Costa M.S."/>
            <person name="Albuquerque L."/>
            <person name="Raposo P."/>
            <person name="Froufe H.J.C."/>
            <person name="Barroso C.S."/>
            <person name="Egas C."/>
        </authorList>
    </citation>
    <scope>NUCLEOTIDE SEQUENCE [LARGE SCALE GENOMIC DNA]</scope>
    <source>
        <strain evidence="2 3">NBRC 110900</strain>
    </source>
</reference>
<feature type="domain" description="Cupin type-2" evidence="1">
    <location>
        <begin position="59"/>
        <end position="117"/>
    </location>
</feature>
<gene>
    <name evidence="2" type="ORF">Mrose_00180</name>
</gene>
<dbReference type="InterPro" id="IPR011051">
    <property type="entry name" value="RmlC_Cupin_sf"/>
</dbReference>
<comment type="caution">
    <text evidence="2">The sequence shown here is derived from an EMBL/GenBank/DDBJ whole genome shotgun (WGS) entry which is preliminary data.</text>
</comment>
<dbReference type="OrthoDB" id="1423961at2"/>
<dbReference type="InterPro" id="IPR013096">
    <property type="entry name" value="Cupin_2"/>
</dbReference>
<organism evidence="2 3">
    <name type="scientific">Calidithermus roseus</name>
    <dbReference type="NCBI Taxonomy" id="1644118"/>
    <lineage>
        <taxon>Bacteria</taxon>
        <taxon>Thermotogati</taxon>
        <taxon>Deinococcota</taxon>
        <taxon>Deinococci</taxon>
        <taxon>Thermales</taxon>
        <taxon>Thermaceae</taxon>
        <taxon>Calidithermus</taxon>
    </lineage>
</organism>
<dbReference type="InterPro" id="IPR014710">
    <property type="entry name" value="RmlC-like_jellyroll"/>
</dbReference>
<dbReference type="Pfam" id="PF07883">
    <property type="entry name" value="Cupin_2"/>
    <property type="match status" value="1"/>
</dbReference>
<dbReference type="RefSeq" id="WP_119275557.1">
    <property type="nucleotide sequence ID" value="NZ_QWLA01000002.1"/>
</dbReference>
<dbReference type="GO" id="GO:0016853">
    <property type="term" value="F:isomerase activity"/>
    <property type="evidence" value="ECO:0007669"/>
    <property type="project" value="UniProtKB-KW"/>
</dbReference>